<evidence type="ECO:0000313" key="4">
    <source>
        <dbReference type="Proteomes" id="UP001243989"/>
    </source>
</evidence>
<dbReference type="InterPro" id="IPR050231">
    <property type="entry name" value="Iron_ascorbate_oxido_reductase"/>
</dbReference>
<evidence type="ECO:0000313" key="3">
    <source>
        <dbReference type="EMBL" id="KAK1621892.1"/>
    </source>
</evidence>
<comment type="similarity">
    <text evidence="1">Belongs to the iron/ascorbate-dependent oxidoreductase family.</text>
</comment>
<reference evidence="3" key="1">
    <citation type="submission" date="2021-06" db="EMBL/GenBank/DDBJ databases">
        <title>Comparative genomics, transcriptomics and evolutionary studies reveal genomic signatures of adaptation to plant cell wall in hemibiotrophic fungi.</title>
        <authorList>
            <consortium name="DOE Joint Genome Institute"/>
            <person name="Baroncelli R."/>
            <person name="Diaz J.F."/>
            <person name="Benocci T."/>
            <person name="Peng M."/>
            <person name="Battaglia E."/>
            <person name="Haridas S."/>
            <person name="Andreopoulos W."/>
            <person name="Labutti K."/>
            <person name="Pangilinan J."/>
            <person name="Floch G.L."/>
            <person name="Makela M.R."/>
            <person name="Henrissat B."/>
            <person name="Grigoriev I.V."/>
            <person name="Crouch J.A."/>
            <person name="De Vries R.P."/>
            <person name="Sukno S.A."/>
            <person name="Thon M.R."/>
        </authorList>
    </citation>
    <scope>NUCLEOTIDE SEQUENCE</scope>
    <source>
        <strain evidence="3">CBS 102054</strain>
    </source>
</reference>
<dbReference type="Proteomes" id="UP001243989">
    <property type="component" value="Unassembled WGS sequence"/>
</dbReference>
<evidence type="ECO:0000256" key="1">
    <source>
        <dbReference type="ARBA" id="ARBA00008056"/>
    </source>
</evidence>
<dbReference type="AlphaFoldDB" id="A0AAI9ZCR2"/>
<dbReference type="Pfam" id="PF03171">
    <property type="entry name" value="2OG-FeII_Oxy"/>
    <property type="match status" value="1"/>
</dbReference>
<dbReference type="SUPFAM" id="SSF51197">
    <property type="entry name" value="Clavaminate synthase-like"/>
    <property type="match status" value="1"/>
</dbReference>
<feature type="domain" description="Isopenicillin N synthase-like Fe(2+) 2OG dioxygenase" evidence="2">
    <location>
        <begin position="170"/>
        <end position="237"/>
    </location>
</feature>
<dbReference type="GeneID" id="85479259"/>
<dbReference type="Gene3D" id="2.60.120.330">
    <property type="entry name" value="B-lactam Antibiotic, Isopenicillin N Synthase, Chain"/>
    <property type="match status" value="1"/>
</dbReference>
<proteinExistence type="inferred from homology"/>
<comment type="caution">
    <text evidence="3">The sequence shown here is derived from an EMBL/GenBank/DDBJ whole genome shotgun (WGS) entry which is preliminary data.</text>
</comment>
<protein>
    <recommendedName>
        <fullName evidence="2">Isopenicillin N synthase-like Fe(2+) 2OG dioxygenase domain-containing protein</fullName>
    </recommendedName>
</protein>
<keyword evidence="4" id="KW-1185">Reference proteome</keyword>
<dbReference type="InterPro" id="IPR044861">
    <property type="entry name" value="IPNS-like_FE2OG_OXY"/>
</dbReference>
<dbReference type="InterPro" id="IPR027443">
    <property type="entry name" value="IPNS-like_sf"/>
</dbReference>
<dbReference type="PANTHER" id="PTHR47990">
    <property type="entry name" value="2-OXOGLUTARATE (2OG) AND FE(II)-DEPENDENT OXYGENASE SUPERFAMILY PROTEIN-RELATED"/>
    <property type="match status" value="1"/>
</dbReference>
<name>A0AAI9ZCR2_9PEZI</name>
<organism evidence="3 4">
    <name type="scientific">Colletotrichum phormii</name>
    <dbReference type="NCBI Taxonomy" id="359342"/>
    <lineage>
        <taxon>Eukaryota</taxon>
        <taxon>Fungi</taxon>
        <taxon>Dikarya</taxon>
        <taxon>Ascomycota</taxon>
        <taxon>Pezizomycotina</taxon>
        <taxon>Sordariomycetes</taxon>
        <taxon>Hypocreomycetidae</taxon>
        <taxon>Glomerellales</taxon>
        <taxon>Glomerellaceae</taxon>
        <taxon>Colletotrichum</taxon>
        <taxon>Colletotrichum acutatum species complex</taxon>
    </lineage>
</organism>
<accession>A0AAI9ZCR2</accession>
<dbReference type="EMBL" id="JAHMHQ010000042">
    <property type="protein sequence ID" value="KAK1621892.1"/>
    <property type="molecule type" value="Genomic_DNA"/>
</dbReference>
<dbReference type="RefSeq" id="XP_060437887.1">
    <property type="nucleotide sequence ID" value="XM_060594397.1"/>
</dbReference>
<evidence type="ECO:0000259" key="2">
    <source>
        <dbReference type="Pfam" id="PF03171"/>
    </source>
</evidence>
<sequence length="252" mass="28021">MRLQVLNYERLKAGDNGEIEKLGRASRSAGVFFLDLRGPSTEKVLADLQPIVHAQRRFFAQESKMKLGYASNLENHGYDCSDETCVQRLKLSRSEQIRGTLDLPADLRTVEAKIENVASSVDTVLRDLSTLLCESLDPPVLTSSFNNAEGPGLSNMCLGLATTPAGTSLMDSHLDEDLLTITFYDEPFLEVLEPLTGEWKVVEVLENMPIVNVGDSFQQLSNNRLHAPLHRVKQPDEEINLIMYDLCQGGQN</sequence>
<gene>
    <name evidence="3" type="ORF">BDP81DRAFT_466477</name>
</gene>